<accession>A0A225W0Y0</accession>
<keyword evidence="9" id="KW-1185">Reference proteome</keyword>
<sequence length="352" mass="39272">LTVHVDRTEMKDTESGHSDCVTRYGKMSFVDLAGSERLKETRSTNTEETGNINRSLLTLGKVISALSASSAANSNTTNTGNFIPYRDSKLTKLLMDSLGGQSLTLMIACVSPSITALEETLSTLNYATRAKNIRNKPAVQVDPVELELSSLRHENHTLRTENDALRLRLQLTGHTNPRHTNPPQLQPNLSFIPSSSSLLPPVSTSPRTRIAPKSSNSSQSPSRLSSSQSNQLHVLQDDYKRLTQRALSSEQRLKQLETENSFLRQNRQEQNFSQNKNSPSNEIRQLRQQVEQLQQREQELMQALVRVPTINSGNMSNCAKFHCSLDEAAEGVTIIDNLFLYNVPFSSIDHDV</sequence>
<dbReference type="GO" id="GO:0007052">
    <property type="term" value="P:mitotic spindle organization"/>
    <property type="evidence" value="ECO:0007669"/>
    <property type="project" value="TreeGrafter"/>
</dbReference>
<evidence type="ECO:0000256" key="4">
    <source>
        <dbReference type="RuleBase" id="RU000394"/>
    </source>
</evidence>
<dbReference type="Pfam" id="PF00225">
    <property type="entry name" value="Kinesin"/>
    <property type="match status" value="1"/>
</dbReference>
<feature type="region of interest" description="Disordered" evidence="6">
    <location>
        <begin position="173"/>
        <end position="231"/>
    </location>
</feature>
<dbReference type="Gene3D" id="3.40.850.10">
    <property type="entry name" value="Kinesin motor domain"/>
    <property type="match status" value="1"/>
</dbReference>
<dbReference type="GO" id="GO:0005875">
    <property type="term" value="C:microtubule associated complex"/>
    <property type="evidence" value="ECO:0007669"/>
    <property type="project" value="TreeGrafter"/>
</dbReference>
<dbReference type="InterPro" id="IPR001752">
    <property type="entry name" value="Kinesin_motor_dom"/>
</dbReference>
<dbReference type="AlphaFoldDB" id="A0A225W0Y0"/>
<dbReference type="PROSITE" id="PS00411">
    <property type="entry name" value="KINESIN_MOTOR_1"/>
    <property type="match status" value="1"/>
</dbReference>
<evidence type="ECO:0000256" key="6">
    <source>
        <dbReference type="SAM" id="MobiDB-lite"/>
    </source>
</evidence>
<dbReference type="OrthoDB" id="3176171at2759"/>
<feature type="compositionally biased region" description="Low complexity" evidence="6">
    <location>
        <begin position="214"/>
        <end position="231"/>
    </location>
</feature>
<keyword evidence="5" id="KW-0175">Coiled coil</keyword>
<dbReference type="EMBL" id="NBNE01002374">
    <property type="protein sequence ID" value="OWZ10667.1"/>
    <property type="molecule type" value="Genomic_DNA"/>
</dbReference>
<dbReference type="GO" id="GO:0003777">
    <property type="term" value="F:microtubule motor activity"/>
    <property type="evidence" value="ECO:0007669"/>
    <property type="project" value="InterPro"/>
</dbReference>
<name>A0A225W0Y0_9STRA</name>
<dbReference type="Proteomes" id="UP000198211">
    <property type="component" value="Unassembled WGS sequence"/>
</dbReference>
<feature type="non-terminal residue" evidence="8">
    <location>
        <position position="1"/>
    </location>
</feature>
<dbReference type="GO" id="GO:0005524">
    <property type="term" value="F:ATP binding"/>
    <property type="evidence" value="ECO:0007669"/>
    <property type="project" value="UniProtKB-KW"/>
</dbReference>
<dbReference type="InterPro" id="IPR027417">
    <property type="entry name" value="P-loop_NTPase"/>
</dbReference>
<comment type="caution">
    <text evidence="3">Lacks conserved residue(s) required for the propagation of feature annotation.</text>
</comment>
<evidence type="ECO:0000259" key="7">
    <source>
        <dbReference type="PROSITE" id="PS50067"/>
    </source>
</evidence>
<dbReference type="GO" id="GO:0005874">
    <property type="term" value="C:microtubule"/>
    <property type="evidence" value="ECO:0007669"/>
    <property type="project" value="UniProtKB-KW"/>
</dbReference>
<dbReference type="SUPFAM" id="SSF52540">
    <property type="entry name" value="P-loop containing nucleoside triphosphate hydrolases"/>
    <property type="match status" value="1"/>
</dbReference>
<evidence type="ECO:0000256" key="5">
    <source>
        <dbReference type="SAM" id="Coils"/>
    </source>
</evidence>
<feature type="coiled-coil region" evidence="5">
    <location>
        <begin position="232"/>
        <end position="306"/>
    </location>
</feature>
<feature type="compositionally biased region" description="Polar residues" evidence="6">
    <location>
        <begin position="173"/>
        <end position="183"/>
    </location>
</feature>
<evidence type="ECO:0000256" key="1">
    <source>
        <dbReference type="ARBA" id="ARBA00022741"/>
    </source>
</evidence>
<reference evidence="9" key="1">
    <citation type="submission" date="2017-03" db="EMBL/GenBank/DDBJ databases">
        <title>Phytopthora megakarya and P. palmivora, two closely related causual agents of cacao black pod achieved similar genome size and gene model numbers by different mechanisms.</title>
        <authorList>
            <person name="Ali S."/>
            <person name="Shao J."/>
            <person name="Larry D.J."/>
            <person name="Kronmiller B."/>
            <person name="Shen D."/>
            <person name="Strem M.D."/>
            <person name="Melnick R.L."/>
            <person name="Guiltinan M.J."/>
            <person name="Tyler B.M."/>
            <person name="Meinhardt L.W."/>
            <person name="Bailey B.A."/>
        </authorList>
    </citation>
    <scope>NUCLEOTIDE SEQUENCE [LARGE SCALE GENOMIC DNA]</scope>
    <source>
        <strain evidence="9">zdho120</strain>
    </source>
</reference>
<comment type="caution">
    <text evidence="8">The sequence shown here is derived from an EMBL/GenBank/DDBJ whole genome shotgun (WGS) entry which is preliminary data.</text>
</comment>
<dbReference type="PANTHER" id="PTHR47969">
    <property type="entry name" value="CHROMOSOME-ASSOCIATED KINESIN KIF4A-RELATED"/>
    <property type="match status" value="1"/>
</dbReference>
<comment type="similarity">
    <text evidence="3 4">Belongs to the TRAFAC class myosin-kinesin ATPase superfamily. Kinesin family.</text>
</comment>
<dbReference type="InterPro" id="IPR036961">
    <property type="entry name" value="Kinesin_motor_dom_sf"/>
</dbReference>
<dbReference type="GO" id="GO:0007018">
    <property type="term" value="P:microtubule-based movement"/>
    <property type="evidence" value="ECO:0007669"/>
    <property type="project" value="InterPro"/>
</dbReference>
<dbReference type="InterPro" id="IPR027640">
    <property type="entry name" value="Kinesin-like_fam"/>
</dbReference>
<keyword evidence="2 4" id="KW-0067">ATP-binding</keyword>
<gene>
    <name evidence="8" type="ORF">PHMEG_00016447</name>
</gene>
<feature type="domain" description="Kinesin motor" evidence="7">
    <location>
        <begin position="1"/>
        <end position="133"/>
    </location>
</feature>
<feature type="compositionally biased region" description="Low complexity" evidence="6">
    <location>
        <begin position="187"/>
        <end position="206"/>
    </location>
</feature>
<dbReference type="SMART" id="SM00129">
    <property type="entry name" value="KISc"/>
    <property type="match status" value="1"/>
</dbReference>
<evidence type="ECO:0000256" key="3">
    <source>
        <dbReference type="PROSITE-ProRule" id="PRU00283"/>
    </source>
</evidence>
<keyword evidence="4" id="KW-0505">Motor protein</keyword>
<dbReference type="STRING" id="4795.A0A225W0Y0"/>
<dbReference type="GO" id="GO:0008017">
    <property type="term" value="F:microtubule binding"/>
    <property type="evidence" value="ECO:0007669"/>
    <property type="project" value="InterPro"/>
</dbReference>
<organism evidence="8 9">
    <name type="scientific">Phytophthora megakarya</name>
    <dbReference type="NCBI Taxonomy" id="4795"/>
    <lineage>
        <taxon>Eukaryota</taxon>
        <taxon>Sar</taxon>
        <taxon>Stramenopiles</taxon>
        <taxon>Oomycota</taxon>
        <taxon>Peronosporomycetes</taxon>
        <taxon>Peronosporales</taxon>
        <taxon>Peronosporaceae</taxon>
        <taxon>Phytophthora</taxon>
    </lineage>
</organism>
<keyword evidence="4" id="KW-0493">Microtubule</keyword>
<evidence type="ECO:0000313" key="8">
    <source>
        <dbReference type="EMBL" id="OWZ10667.1"/>
    </source>
</evidence>
<dbReference type="GO" id="GO:0051231">
    <property type="term" value="P:spindle elongation"/>
    <property type="evidence" value="ECO:0007669"/>
    <property type="project" value="TreeGrafter"/>
</dbReference>
<keyword evidence="1 4" id="KW-0547">Nucleotide-binding</keyword>
<proteinExistence type="inferred from homology"/>
<evidence type="ECO:0000313" key="9">
    <source>
        <dbReference type="Proteomes" id="UP000198211"/>
    </source>
</evidence>
<protein>
    <recommendedName>
        <fullName evidence="4">Kinesin-like protein</fullName>
    </recommendedName>
</protein>
<dbReference type="PRINTS" id="PR00380">
    <property type="entry name" value="KINESINHEAVY"/>
</dbReference>
<evidence type="ECO:0000256" key="2">
    <source>
        <dbReference type="ARBA" id="ARBA00022840"/>
    </source>
</evidence>
<dbReference type="PANTHER" id="PTHR47969:SF29">
    <property type="entry name" value="KINESIN-LIKE PROTEIN"/>
    <property type="match status" value="1"/>
</dbReference>
<dbReference type="InterPro" id="IPR019821">
    <property type="entry name" value="Kinesin_motor_CS"/>
</dbReference>
<dbReference type="PROSITE" id="PS50067">
    <property type="entry name" value="KINESIN_MOTOR_2"/>
    <property type="match status" value="1"/>
</dbReference>